<comment type="caution">
    <text evidence="3">The sequence shown here is derived from an EMBL/GenBank/DDBJ whole genome shotgun (WGS) entry which is preliminary data.</text>
</comment>
<feature type="domain" description="Protein FecR C-terminal" evidence="2">
    <location>
        <begin position="261"/>
        <end position="327"/>
    </location>
</feature>
<evidence type="ECO:0008006" key="5">
    <source>
        <dbReference type="Google" id="ProtNLM"/>
    </source>
</evidence>
<dbReference type="Gene3D" id="2.60.120.1440">
    <property type="match status" value="1"/>
</dbReference>
<dbReference type="InterPro" id="IPR006860">
    <property type="entry name" value="FecR"/>
</dbReference>
<dbReference type="OrthoDB" id="1523735at2"/>
<dbReference type="PANTHER" id="PTHR30273">
    <property type="entry name" value="PERIPLASMIC SIGNAL SENSOR AND SIGMA FACTOR ACTIVATOR FECR-RELATED"/>
    <property type="match status" value="1"/>
</dbReference>
<proteinExistence type="predicted"/>
<name>A0A2T7BH81_9BACT</name>
<dbReference type="PIRSF" id="PIRSF018266">
    <property type="entry name" value="FecR"/>
    <property type="match status" value="1"/>
</dbReference>
<accession>A0A2T7BH81</accession>
<dbReference type="AlphaFoldDB" id="A0A2T7BH81"/>
<dbReference type="PANTHER" id="PTHR30273:SF2">
    <property type="entry name" value="PROTEIN FECR"/>
    <property type="match status" value="1"/>
</dbReference>
<dbReference type="InterPro" id="IPR032508">
    <property type="entry name" value="FecR_C"/>
</dbReference>
<gene>
    <name evidence="3" type="ORF">DCC81_15305</name>
</gene>
<feature type="domain" description="FecR protein" evidence="1">
    <location>
        <begin position="122"/>
        <end position="211"/>
    </location>
</feature>
<reference evidence="3 4" key="1">
    <citation type="submission" date="2018-04" db="EMBL/GenBank/DDBJ databases">
        <title>Chitinophaga fuyangensis sp. nov., isolated from soil in a chemical factory.</title>
        <authorList>
            <person name="Chen K."/>
        </authorList>
    </citation>
    <scope>NUCLEOTIDE SEQUENCE [LARGE SCALE GENOMIC DNA]</scope>
    <source>
        <strain evidence="3 4">LY-1</strain>
    </source>
</reference>
<keyword evidence="4" id="KW-1185">Reference proteome</keyword>
<sequence>MDKEQFLSLVMKVMSGNHTPDEESLLQSTLRTHPEYGPLYQQMQRYWATKSPQPSIQVEKRLQQTWDKIHAAGEEPARRRVPLRKWSAIAACLAVTIGSCWWMVTHLKSKPVTTLIEKHNPKGVRSSIVLSDGTMVWLNAGSTLKYASAFPAKERVVYLDGEAFFNVAQQANRPFRVQTAHGTVHVLGTAFNINSFAETGTLQTAVESGKVAFIPLYSTAQQPDTFFLTHQQKAVFNIATNAVKVGIANTQEDKAWINGTLIFHSNKLAEIATTLERTYGKPIQFHSEKVKQYRYTGVFNNTEEDILNILSKTKHFNYTVSDSLITIGE</sequence>
<evidence type="ECO:0000259" key="2">
    <source>
        <dbReference type="Pfam" id="PF16344"/>
    </source>
</evidence>
<protein>
    <recommendedName>
        <fullName evidence="5">FecR protein domain-containing protein</fullName>
    </recommendedName>
</protein>
<dbReference type="Proteomes" id="UP000244450">
    <property type="component" value="Unassembled WGS sequence"/>
</dbReference>
<evidence type="ECO:0000313" key="4">
    <source>
        <dbReference type="Proteomes" id="UP000244450"/>
    </source>
</evidence>
<dbReference type="Gene3D" id="3.55.50.30">
    <property type="match status" value="1"/>
</dbReference>
<dbReference type="Pfam" id="PF16344">
    <property type="entry name" value="FecR_C"/>
    <property type="match status" value="1"/>
</dbReference>
<organism evidence="3 4">
    <name type="scientific">Chitinophaga parva</name>
    <dbReference type="NCBI Taxonomy" id="2169414"/>
    <lineage>
        <taxon>Bacteria</taxon>
        <taxon>Pseudomonadati</taxon>
        <taxon>Bacteroidota</taxon>
        <taxon>Chitinophagia</taxon>
        <taxon>Chitinophagales</taxon>
        <taxon>Chitinophagaceae</taxon>
        <taxon>Chitinophaga</taxon>
    </lineage>
</organism>
<dbReference type="EMBL" id="QCYK01000002">
    <property type="protein sequence ID" value="PUZ25637.1"/>
    <property type="molecule type" value="Genomic_DNA"/>
</dbReference>
<dbReference type="GO" id="GO:0016989">
    <property type="term" value="F:sigma factor antagonist activity"/>
    <property type="evidence" value="ECO:0007669"/>
    <property type="project" value="TreeGrafter"/>
</dbReference>
<evidence type="ECO:0000259" key="1">
    <source>
        <dbReference type="Pfam" id="PF04773"/>
    </source>
</evidence>
<evidence type="ECO:0000313" key="3">
    <source>
        <dbReference type="EMBL" id="PUZ25637.1"/>
    </source>
</evidence>
<dbReference type="InterPro" id="IPR012373">
    <property type="entry name" value="Ferrdict_sens_TM"/>
</dbReference>
<dbReference type="RefSeq" id="WP_108687477.1">
    <property type="nucleotide sequence ID" value="NZ_QCYK01000002.1"/>
</dbReference>
<dbReference type="Pfam" id="PF04773">
    <property type="entry name" value="FecR"/>
    <property type="match status" value="1"/>
</dbReference>